<evidence type="ECO:0000313" key="3">
    <source>
        <dbReference type="EMBL" id="MEQ2441589.1"/>
    </source>
</evidence>
<dbReference type="NCBIfam" id="TIGR01554">
    <property type="entry name" value="major_cap_HK97"/>
    <property type="match status" value="1"/>
</dbReference>
<dbReference type="Pfam" id="PF05065">
    <property type="entry name" value="Phage_capsid"/>
    <property type="match status" value="1"/>
</dbReference>
<accession>A0ABV1E2R6</accession>
<dbReference type="InterPro" id="IPR024455">
    <property type="entry name" value="Phage_capsid"/>
</dbReference>
<comment type="caution">
    <text evidence="3">The sequence shown here is derived from an EMBL/GenBank/DDBJ whole genome shotgun (WGS) entry which is preliminary data.</text>
</comment>
<comment type="subcellular location">
    <subcellularLocation>
        <location evidence="1">Virion</location>
    </subcellularLocation>
</comment>
<dbReference type="EMBL" id="JBBMFD010000030">
    <property type="protein sequence ID" value="MEQ2441589.1"/>
    <property type="molecule type" value="Genomic_DNA"/>
</dbReference>
<dbReference type="Proteomes" id="UP001489509">
    <property type="component" value="Unassembled WGS sequence"/>
</dbReference>
<evidence type="ECO:0000313" key="4">
    <source>
        <dbReference type="Proteomes" id="UP001489509"/>
    </source>
</evidence>
<reference evidence="3 4" key="1">
    <citation type="submission" date="2024-03" db="EMBL/GenBank/DDBJ databases">
        <title>Human intestinal bacterial collection.</title>
        <authorList>
            <person name="Pauvert C."/>
            <person name="Hitch T.C.A."/>
            <person name="Clavel T."/>
        </authorList>
    </citation>
    <scope>NUCLEOTIDE SEQUENCE [LARGE SCALE GENOMIC DNA]</scope>
    <source>
        <strain evidence="3 4">CLA-JM-H44</strain>
    </source>
</reference>
<dbReference type="InterPro" id="IPR054612">
    <property type="entry name" value="Phage_capsid-like_C"/>
</dbReference>
<feature type="domain" description="Phage capsid-like C-terminal" evidence="2">
    <location>
        <begin position="100"/>
        <end position="229"/>
    </location>
</feature>
<name>A0ABV1E2R6_9FIRM</name>
<dbReference type="SUPFAM" id="SSF56563">
    <property type="entry name" value="Major capsid protein gp5"/>
    <property type="match status" value="1"/>
</dbReference>
<organism evidence="3 4">
    <name type="scientific">Solibaculum intestinale</name>
    <dbReference type="NCBI Taxonomy" id="3133165"/>
    <lineage>
        <taxon>Bacteria</taxon>
        <taxon>Bacillati</taxon>
        <taxon>Bacillota</taxon>
        <taxon>Clostridia</taxon>
        <taxon>Eubacteriales</taxon>
        <taxon>Oscillospiraceae</taxon>
        <taxon>Solibaculum</taxon>
    </lineage>
</organism>
<keyword evidence="4" id="KW-1185">Reference proteome</keyword>
<evidence type="ECO:0000256" key="1">
    <source>
        <dbReference type="ARBA" id="ARBA00004328"/>
    </source>
</evidence>
<evidence type="ECO:0000259" key="2">
    <source>
        <dbReference type="Pfam" id="PF05065"/>
    </source>
</evidence>
<gene>
    <name evidence="3" type="ORF">WMO26_12190</name>
</gene>
<protein>
    <submittedName>
        <fullName evidence="3">Phage major capsid protein</fullName>
    </submittedName>
</protein>
<sequence length="403" mass="43563">MRSKDLITQEKTELLQRLTGAMQSGDETAMATAFSDFAESVQRSVVEEARELAQVVDANVLAARGVRQLTSDEREFYQGIVKASRSGNPKQALVDIDKAMPQTIIDTVIDDIKANHPLLDAVDFVNTNGAIRMILNADDVDLATWDALNTAISKELAGKIELIDVSFAKLSAYIPVAKDMLDLGPAWLDNYVRLILAEALAAGLENGIVNGTGKNQPIGMTKDLDGSVTQGVYPDKTKVTLSSLDPVEYCGVIAPLANKPNGGYRAVPEVMLLVNPVDYIQKVLPATTVRAADGTYKNNIFPYPTRVIQTSALTSGNAVIGLVNKYFMGVGAGKSGTLEYSDEYQFLEDTRVYLTKLHGNGRPKDNNSFIYLDISGLKPANLKVEVTNTAEKPVNTKEVSAAS</sequence>
<proteinExistence type="predicted"/>
<dbReference type="RefSeq" id="WP_349220766.1">
    <property type="nucleotide sequence ID" value="NZ_JBBMFD010000030.1"/>
</dbReference>